<keyword evidence="3" id="KW-1185">Reference proteome</keyword>
<comment type="caution">
    <text evidence="2">The sequence shown here is derived from an EMBL/GenBank/DDBJ whole genome shotgun (WGS) entry which is preliminary data.</text>
</comment>
<protein>
    <submittedName>
        <fullName evidence="2">Uncharacterized protein</fullName>
    </submittedName>
</protein>
<proteinExistence type="predicted"/>
<reference evidence="3" key="1">
    <citation type="submission" date="2024-04" db="EMBL/GenBank/DDBJ databases">
        <title>Salinicola lusitanus LLJ914,a marine bacterium isolated from the Okinawa Trough.</title>
        <authorList>
            <person name="Li J."/>
        </authorList>
    </citation>
    <scope>NUCLEOTIDE SEQUENCE [LARGE SCALE GENOMIC DNA]</scope>
</reference>
<feature type="region of interest" description="Disordered" evidence="1">
    <location>
        <begin position="1"/>
        <end position="44"/>
    </location>
</feature>
<evidence type="ECO:0000313" key="3">
    <source>
        <dbReference type="Proteomes" id="UP001460270"/>
    </source>
</evidence>
<dbReference type="AlphaFoldDB" id="A0AAW0NH72"/>
<name>A0AAW0NH72_9GOBI</name>
<organism evidence="2 3">
    <name type="scientific">Mugilogobius chulae</name>
    <name type="common">yellowstripe goby</name>
    <dbReference type="NCBI Taxonomy" id="88201"/>
    <lineage>
        <taxon>Eukaryota</taxon>
        <taxon>Metazoa</taxon>
        <taxon>Chordata</taxon>
        <taxon>Craniata</taxon>
        <taxon>Vertebrata</taxon>
        <taxon>Euteleostomi</taxon>
        <taxon>Actinopterygii</taxon>
        <taxon>Neopterygii</taxon>
        <taxon>Teleostei</taxon>
        <taxon>Neoteleostei</taxon>
        <taxon>Acanthomorphata</taxon>
        <taxon>Gobiaria</taxon>
        <taxon>Gobiiformes</taxon>
        <taxon>Gobioidei</taxon>
        <taxon>Gobiidae</taxon>
        <taxon>Gobionellinae</taxon>
        <taxon>Mugilogobius</taxon>
    </lineage>
</organism>
<evidence type="ECO:0000313" key="2">
    <source>
        <dbReference type="EMBL" id="KAK7896774.1"/>
    </source>
</evidence>
<evidence type="ECO:0000256" key="1">
    <source>
        <dbReference type="SAM" id="MobiDB-lite"/>
    </source>
</evidence>
<accession>A0AAW0NH72</accession>
<gene>
    <name evidence="2" type="ORF">WMY93_022099</name>
</gene>
<feature type="compositionally biased region" description="Low complexity" evidence="1">
    <location>
        <begin position="1"/>
        <end position="26"/>
    </location>
</feature>
<dbReference type="EMBL" id="JBBPFD010000015">
    <property type="protein sequence ID" value="KAK7896774.1"/>
    <property type="molecule type" value="Genomic_DNA"/>
</dbReference>
<sequence>MLSSSHNPPPAQQQQQQPKQTQDSGQTSANEVDAEAQRPQSDPAALALYEHQSKLEDNMSLLDELGAIEAELRESLRLDIEREQEDEFLRQQENQLLWQGLSYLSLNQRVAKPWVSSYFRKFPMHIYCLPVQAANQKKRKRNTKKK</sequence>
<dbReference type="Proteomes" id="UP001460270">
    <property type="component" value="Unassembled WGS sequence"/>
</dbReference>